<dbReference type="OrthoDB" id="6209859at2759"/>
<protein>
    <recommendedName>
        <fullName evidence="4">C-type lectin domain-containing protein</fullName>
    </recommendedName>
</protein>
<evidence type="ECO:0008006" key="4">
    <source>
        <dbReference type="Google" id="ProtNLM"/>
    </source>
</evidence>
<dbReference type="AlphaFoldDB" id="A0A8B6CAF5"/>
<feature type="non-terminal residue" evidence="2">
    <location>
        <position position="1"/>
    </location>
</feature>
<keyword evidence="1" id="KW-0732">Signal</keyword>
<accession>A0A8B6CAF5</accession>
<feature type="chain" id="PRO_5032964545" description="C-type lectin domain-containing protein" evidence="1">
    <location>
        <begin position="20"/>
        <end position="101"/>
    </location>
</feature>
<name>A0A8B6CAF5_MYTGA</name>
<dbReference type="EMBL" id="UYJE01001368">
    <property type="protein sequence ID" value="VDI01643.1"/>
    <property type="molecule type" value="Genomic_DNA"/>
</dbReference>
<dbReference type="SUPFAM" id="SSF56436">
    <property type="entry name" value="C-type lectin-like"/>
    <property type="match status" value="1"/>
</dbReference>
<evidence type="ECO:0000313" key="2">
    <source>
        <dbReference type="EMBL" id="VDI01643.1"/>
    </source>
</evidence>
<feature type="signal peptide" evidence="1">
    <location>
        <begin position="1"/>
        <end position="19"/>
    </location>
</feature>
<evidence type="ECO:0000313" key="3">
    <source>
        <dbReference type="Proteomes" id="UP000596742"/>
    </source>
</evidence>
<reference evidence="2" key="1">
    <citation type="submission" date="2018-11" db="EMBL/GenBank/DDBJ databases">
        <authorList>
            <person name="Alioto T."/>
            <person name="Alioto T."/>
        </authorList>
    </citation>
    <scope>NUCLEOTIDE SEQUENCE</scope>
</reference>
<dbReference type="InterPro" id="IPR016187">
    <property type="entry name" value="CTDL_fold"/>
</dbReference>
<evidence type="ECO:0000256" key="1">
    <source>
        <dbReference type="SAM" id="SignalP"/>
    </source>
</evidence>
<gene>
    <name evidence="2" type="ORF">MGAL_10B070817</name>
</gene>
<comment type="caution">
    <text evidence="2">The sequence shown here is derived from an EMBL/GenBank/DDBJ whole genome shotgun (WGS) entry which is preliminary data.</text>
</comment>
<keyword evidence="3" id="KW-1185">Reference proteome</keyword>
<organism evidence="2 3">
    <name type="scientific">Mytilus galloprovincialis</name>
    <name type="common">Mediterranean mussel</name>
    <dbReference type="NCBI Taxonomy" id="29158"/>
    <lineage>
        <taxon>Eukaryota</taxon>
        <taxon>Metazoa</taxon>
        <taxon>Spiralia</taxon>
        <taxon>Lophotrochozoa</taxon>
        <taxon>Mollusca</taxon>
        <taxon>Bivalvia</taxon>
        <taxon>Autobranchia</taxon>
        <taxon>Pteriomorphia</taxon>
        <taxon>Mytilida</taxon>
        <taxon>Mytiloidea</taxon>
        <taxon>Mytilidae</taxon>
        <taxon>Mytilinae</taxon>
        <taxon>Mytilus</taxon>
    </lineage>
</organism>
<sequence>MHFVSALLLMSFLTNFLDSHVLLSPRGLFTWMEAYNTCKANSGYLASKISDKLTTNSTNSSLVWTGKVELQSKWLQIIGCYYFNDASGNIFQVPTIANCEM</sequence>
<dbReference type="Proteomes" id="UP000596742">
    <property type="component" value="Unassembled WGS sequence"/>
</dbReference>
<proteinExistence type="predicted"/>